<keyword evidence="4" id="KW-1185">Reference proteome</keyword>
<dbReference type="InterPro" id="IPR002350">
    <property type="entry name" value="Kazal_dom"/>
</dbReference>
<evidence type="ECO:0000313" key="5">
    <source>
        <dbReference type="RefSeq" id="XP_014677973.1"/>
    </source>
</evidence>
<gene>
    <name evidence="5" type="primary">LOC106817790</name>
</gene>
<dbReference type="InterPro" id="IPR036058">
    <property type="entry name" value="Kazal_dom_sf"/>
</dbReference>
<feature type="transmembrane region" description="Helical" evidence="2">
    <location>
        <begin position="57"/>
        <end position="77"/>
    </location>
</feature>
<evidence type="ECO:0000256" key="2">
    <source>
        <dbReference type="SAM" id="Phobius"/>
    </source>
</evidence>
<accession>A0ABM1F0K2</accession>
<dbReference type="PROSITE" id="PS51465">
    <property type="entry name" value="KAZAL_2"/>
    <property type="match status" value="2"/>
</dbReference>
<evidence type="ECO:0000256" key="1">
    <source>
        <dbReference type="ARBA" id="ARBA00023157"/>
    </source>
</evidence>
<dbReference type="SMART" id="SM00280">
    <property type="entry name" value="KAZAL"/>
    <property type="match status" value="2"/>
</dbReference>
<keyword evidence="1" id="KW-1015">Disulfide bond</keyword>
<keyword evidence="2" id="KW-1133">Transmembrane helix</keyword>
<dbReference type="Proteomes" id="UP000695022">
    <property type="component" value="Unplaced"/>
</dbReference>
<dbReference type="Pfam" id="PF07648">
    <property type="entry name" value="Kazal_2"/>
    <property type="match status" value="2"/>
</dbReference>
<evidence type="ECO:0000313" key="4">
    <source>
        <dbReference type="Proteomes" id="UP000695022"/>
    </source>
</evidence>
<dbReference type="InterPro" id="IPR050653">
    <property type="entry name" value="Prot_Inhib_GrowthFact_Antg"/>
</dbReference>
<keyword evidence="2" id="KW-0812">Transmembrane</keyword>
<feature type="non-terminal residue" evidence="5">
    <location>
        <position position="239"/>
    </location>
</feature>
<feature type="domain" description="Kazal-like" evidence="3">
    <location>
        <begin position="115"/>
        <end position="162"/>
    </location>
</feature>
<dbReference type="PANTHER" id="PTHR10913:SF78">
    <property type="entry name" value="AGRIN"/>
    <property type="match status" value="1"/>
</dbReference>
<dbReference type="InterPro" id="IPR003645">
    <property type="entry name" value="Fol_N"/>
</dbReference>
<name>A0ABM1F0K2_PRICU</name>
<dbReference type="RefSeq" id="XP_014677973.1">
    <property type="nucleotide sequence ID" value="XM_014822487.1"/>
</dbReference>
<dbReference type="SUPFAM" id="SSF100895">
    <property type="entry name" value="Kazal-type serine protease inhibitors"/>
    <property type="match status" value="2"/>
</dbReference>
<reference evidence="5" key="1">
    <citation type="submission" date="2025-08" db="UniProtKB">
        <authorList>
            <consortium name="RefSeq"/>
        </authorList>
    </citation>
    <scope>IDENTIFICATION</scope>
</reference>
<keyword evidence="2" id="KW-0472">Membrane</keyword>
<feature type="domain" description="Kazal-like" evidence="3">
    <location>
        <begin position="189"/>
        <end position="239"/>
    </location>
</feature>
<evidence type="ECO:0000259" key="3">
    <source>
        <dbReference type="PROSITE" id="PS51465"/>
    </source>
</evidence>
<proteinExistence type="predicted"/>
<sequence>MTKWTTTKTVALPALPLSPTSPQGEKAEAAASQHRVLLVTVMGERRGSGGGVGSKCWYLLTMLLALACLVLACLVLYKYVPYVSRPPPTPEPCEITYCAYGATCHANDTDGAYCDCEETCTSVFAPVCGSDGVTYINACHLRRASCNKQESIVIRQERQCDERDPCENTRCPYGAECVRSIDGTTAACECPKACYSYGDNVGGAEVCGSDGRNYPNTCELNKAACENMRNISVVYEGKC</sequence>
<dbReference type="SMART" id="SM00274">
    <property type="entry name" value="FOLN"/>
    <property type="match status" value="2"/>
</dbReference>
<dbReference type="GeneID" id="106817790"/>
<organism evidence="4 5">
    <name type="scientific">Priapulus caudatus</name>
    <name type="common">Priapulid worm</name>
    <dbReference type="NCBI Taxonomy" id="37621"/>
    <lineage>
        <taxon>Eukaryota</taxon>
        <taxon>Metazoa</taxon>
        <taxon>Ecdysozoa</taxon>
        <taxon>Scalidophora</taxon>
        <taxon>Priapulida</taxon>
        <taxon>Priapulimorpha</taxon>
        <taxon>Priapulimorphida</taxon>
        <taxon>Priapulidae</taxon>
        <taxon>Priapulus</taxon>
    </lineage>
</organism>
<dbReference type="PANTHER" id="PTHR10913">
    <property type="entry name" value="FOLLISTATIN-RELATED"/>
    <property type="match status" value="1"/>
</dbReference>
<dbReference type="CDD" id="cd00104">
    <property type="entry name" value="KAZAL_FS"/>
    <property type="match status" value="2"/>
</dbReference>
<protein>
    <submittedName>
        <fullName evidence="5">Agrin-like</fullName>
    </submittedName>
</protein>
<dbReference type="Gene3D" id="3.30.60.30">
    <property type="match status" value="2"/>
</dbReference>